<evidence type="ECO:0000313" key="5">
    <source>
        <dbReference type="Proteomes" id="UP000007842"/>
    </source>
</evidence>
<dbReference type="KEGG" id="scy:SCATT_p00520"/>
<organism evidence="4 5">
    <name type="scientific">Streptantibioticus cattleyicolor (strain ATCC 35852 / DSM 46488 / JCM 4925 / NBRC 14057 / NRRL 8057)</name>
    <name type="common">Streptomyces cattleya</name>
    <dbReference type="NCBI Taxonomy" id="1003195"/>
    <lineage>
        <taxon>Bacteria</taxon>
        <taxon>Bacillati</taxon>
        <taxon>Actinomycetota</taxon>
        <taxon>Actinomycetes</taxon>
        <taxon>Kitasatosporales</taxon>
        <taxon>Streptomycetaceae</taxon>
        <taxon>Streptantibioticus</taxon>
    </lineage>
</organism>
<dbReference type="PROSITE" id="PS51257">
    <property type="entry name" value="PROKAR_LIPOPROTEIN"/>
    <property type="match status" value="1"/>
</dbReference>
<dbReference type="PATRIC" id="fig|1003195.11.peg.1618"/>
<feature type="chain" id="PRO_5038345630" evidence="2">
    <location>
        <begin position="27"/>
        <end position="214"/>
    </location>
</feature>
<dbReference type="EMBL" id="CP003229">
    <property type="protein sequence ID" value="AEW98245.1"/>
    <property type="molecule type" value="Genomic_DNA"/>
</dbReference>
<feature type="region of interest" description="Disordered" evidence="1">
    <location>
        <begin position="34"/>
        <end position="83"/>
    </location>
</feature>
<feature type="compositionally biased region" description="Gly residues" evidence="1">
    <location>
        <begin position="69"/>
        <end position="80"/>
    </location>
</feature>
<protein>
    <submittedName>
        <fullName evidence="4">Glycine-rich secreted protein</fullName>
    </submittedName>
</protein>
<accession>G8XDQ1</accession>
<gene>
    <name evidence="4" type="ordered locus">SCATT_p00520</name>
</gene>
<accession>F8JLU7</accession>
<sequence length="214" mass="20737">MDTMRTKTARRALSVTALVAAGLALTACGPHDPAGAAGPSSGGSNATQSSTGGTTSASNGSAAQSGTGSSSGTGSAGTGSSGSSSAACHTANLSFSSSWGMAEGEALINMKNIGSTTCSMHGFPGVDLKGRDGTVSAARSTTTVPTVSLSPGQTTHFTLHFPPNHTGGSGVTFTDVVVTPPNETHSHTMSLGINVPADSNSSPAITVDPVGAGK</sequence>
<dbReference type="KEGG" id="sct:SCAT_p1667"/>
<feature type="signal peptide" evidence="2">
    <location>
        <begin position="1"/>
        <end position="26"/>
    </location>
</feature>
<keyword evidence="4" id="KW-0614">Plasmid</keyword>
<feature type="region of interest" description="Disordered" evidence="1">
    <location>
        <begin position="192"/>
        <end position="214"/>
    </location>
</feature>
<feature type="domain" description="DUF4232" evidence="3">
    <location>
        <begin position="88"/>
        <end position="210"/>
    </location>
</feature>
<evidence type="ECO:0000313" key="4">
    <source>
        <dbReference type="EMBL" id="AEW98245.1"/>
    </source>
</evidence>
<keyword evidence="2" id="KW-0732">Signal</keyword>
<dbReference type="Proteomes" id="UP000007842">
    <property type="component" value="Plasmid pSCATT"/>
</dbReference>
<evidence type="ECO:0000256" key="1">
    <source>
        <dbReference type="SAM" id="MobiDB-lite"/>
    </source>
</evidence>
<geneLocation type="plasmid" evidence="4 5">
    <name>pSCATT</name>
</geneLocation>
<proteinExistence type="predicted"/>
<reference evidence="5" key="1">
    <citation type="submission" date="2011-12" db="EMBL/GenBank/DDBJ databases">
        <title>Complete genome sequence of Streptomyces cattleya strain DSM 46488.</title>
        <authorList>
            <person name="Ou H.-Y."/>
            <person name="Li P."/>
            <person name="Zhao C."/>
            <person name="O'Hagan D."/>
            <person name="Deng Z."/>
        </authorList>
    </citation>
    <scope>NUCLEOTIDE SEQUENCE [LARGE SCALE GENOMIC DNA]</scope>
    <source>
        <strain evidence="5">ATCC 35852 / DSM 46488 / JCM 4925 / NBRC 14057 / NRRL 8057</strain>
        <plasmid evidence="5">Plasmid pSCATT</plasmid>
    </source>
</reference>
<dbReference type="InterPro" id="IPR025326">
    <property type="entry name" value="DUF4232"/>
</dbReference>
<evidence type="ECO:0000256" key="2">
    <source>
        <dbReference type="SAM" id="SignalP"/>
    </source>
</evidence>
<dbReference type="AlphaFoldDB" id="F8JLU7"/>
<feature type="compositionally biased region" description="Low complexity" evidence="1">
    <location>
        <begin position="34"/>
        <end position="68"/>
    </location>
</feature>
<keyword evidence="5" id="KW-1185">Reference proteome</keyword>
<dbReference type="HOGENOM" id="CLU_079632_1_0_11"/>
<feature type="compositionally biased region" description="Polar residues" evidence="1">
    <location>
        <begin position="192"/>
        <end position="204"/>
    </location>
</feature>
<evidence type="ECO:0000259" key="3">
    <source>
        <dbReference type="Pfam" id="PF14016"/>
    </source>
</evidence>
<dbReference type="Pfam" id="PF14016">
    <property type="entry name" value="DUF4232"/>
    <property type="match status" value="1"/>
</dbReference>
<dbReference type="OrthoDB" id="3480105at2"/>
<name>F8JLU7_STREN</name>